<dbReference type="GO" id="GO:0070274">
    <property type="term" value="C:RES complex"/>
    <property type="evidence" value="ECO:0007669"/>
    <property type="project" value="TreeGrafter"/>
</dbReference>
<comment type="caution">
    <text evidence="1">The sequence shown here is derived from an EMBL/GenBank/DDBJ whole genome shotgun (WGS) entry which is preliminary data.</text>
</comment>
<dbReference type="PANTHER" id="PTHR31809">
    <property type="entry name" value="BUD13 HOMOLOG"/>
    <property type="match status" value="1"/>
</dbReference>
<dbReference type="GO" id="GO:0005684">
    <property type="term" value="C:U2-type spliceosomal complex"/>
    <property type="evidence" value="ECO:0007669"/>
    <property type="project" value="TreeGrafter"/>
</dbReference>
<dbReference type="AlphaFoldDB" id="A0AA40HZ52"/>
<proteinExistence type="predicted"/>
<reference evidence="1" key="1">
    <citation type="submission" date="2023-06" db="EMBL/GenBank/DDBJ databases">
        <title>Reference genome for the Northern bat (Eptesicus nilssonii), a most northern bat species.</title>
        <authorList>
            <person name="Laine V.N."/>
            <person name="Pulliainen A.T."/>
            <person name="Lilley T.M."/>
        </authorList>
    </citation>
    <scope>NUCLEOTIDE SEQUENCE</scope>
    <source>
        <strain evidence="1">BLF_Eptnil</strain>
        <tissue evidence="1">Kidney</tissue>
    </source>
</reference>
<sequence>MKSLARCLDDKDVDQMLREQEREGDLTANFIKRNNAKENNNKKGWRYRPRGSEQKRFARLASRKAMERLAHKWSVEVCGNFSEAWEWLRVVVVDIGQPAVQL</sequence>
<dbReference type="Proteomes" id="UP001177744">
    <property type="component" value="Unassembled WGS sequence"/>
</dbReference>
<dbReference type="GO" id="GO:0003723">
    <property type="term" value="F:RNA binding"/>
    <property type="evidence" value="ECO:0007669"/>
    <property type="project" value="TreeGrafter"/>
</dbReference>
<evidence type="ECO:0000313" key="1">
    <source>
        <dbReference type="EMBL" id="KAK1340053.1"/>
    </source>
</evidence>
<evidence type="ECO:0000313" key="2">
    <source>
        <dbReference type="Proteomes" id="UP001177744"/>
    </source>
</evidence>
<organism evidence="1 2">
    <name type="scientific">Cnephaeus nilssonii</name>
    <name type="common">Northern bat</name>
    <name type="synonym">Eptesicus nilssonii</name>
    <dbReference type="NCBI Taxonomy" id="3371016"/>
    <lineage>
        <taxon>Eukaryota</taxon>
        <taxon>Metazoa</taxon>
        <taxon>Chordata</taxon>
        <taxon>Craniata</taxon>
        <taxon>Vertebrata</taxon>
        <taxon>Euteleostomi</taxon>
        <taxon>Mammalia</taxon>
        <taxon>Eutheria</taxon>
        <taxon>Laurasiatheria</taxon>
        <taxon>Chiroptera</taxon>
        <taxon>Yangochiroptera</taxon>
        <taxon>Vespertilionidae</taxon>
        <taxon>Cnephaeus</taxon>
    </lineage>
</organism>
<dbReference type="GO" id="GO:0000398">
    <property type="term" value="P:mRNA splicing, via spliceosome"/>
    <property type="evidence" value="ECO:0007669"/>
    <property type="project" value="TreeGrafter"/>
</dbReference>
<accession>A0AA40HZ52</accession>
<dbReference type="PANTHER" id="PTHR31809:SF0">
    <property type="entry name" value="BUD13 HOMOLOG"/>
    <property type="match status" value="1"/>
</dbReference>
<dbReference type="InterPro" id="IPR051112">
    <property type="entry name" value="CWC26_splicing_factor"/>
</dbReference>
<name>A0AA40HZ52_CNENI</name>
<protein>
    <submittedName>
        <fullName evidence="1">Uncharacterized protein</fullName>
    </submittedName>
</protein>
<dbReference type="EMBL" id="JAULJE010000008">
    <property type="protein sequence ID" value="KAK1340053.1"/>
    <property type="molecule type" value="Genomic_DNA"/>
</dbReference>
<keyword evidence="2" id="KW-1185">Reference proteome</keyword>
<gene>
    <name evidence="1" type="ORF">QTO34_018617</name>
</gene>